<dbReference type="EMBL" id="NXLX01000013">
    <property type="protein sequence ID" value="RDU73013.1"/>
    <property type="molecule type" value="Genomic_DNA"/>
</dbReference>
<protein>
    <recommendedName>
        <fullName evidence="3">BspA family leucine-rich repeat surface protein</fullName>
    </recommendedName>
</protein>
<dbReference type="NCBIfam" id="TIGR02167">
    <property type="entry name" value="Liste_lipo_26"/>
    <property type="match status" value="3"/>
</dbReference>
<dbReference type="AlphaFoldDB" id="A0A3D8J6A7"/>
<keyword evidence="2" id="KW-1185">Reference proteome</keyword>
<dbReference type="InterPro" id="IPR011889">
    <property type="entry name" value="Liste_lipo_26"/>
</dbReference>
<comment type="caution">
    <text evidence="1">The sequence shown here is derived from an EMBL/GenBank/DDBJ whole genome shotgun (WGS) entry which is preliminary data.</text>
</comment>
<sequence>MKYTPKTKKELKTLCNDLSINLGDIDTSLITDMSQLFLNTERMNFSGIENWNVSNVEDMRGMFYGCNSFTSDLSKWDTNKVIDMAFMFCDCNSFNADLSNWNVSNVEDMSYMFFHCKNFTSDLSRWNVSNVENMRGMFDDIPGYIKPNWCE</sequence>
<dbReference type="RefSeq" id="WP_115579265.1">
    <property type="nucleotide sequence ID" value="NZ_NXLX01000013.1"/>
</dbReference>
<proteinExistence type="predicted"/>
<dbReference type="InterPro" id="IPR005046">
    <property type="entry name" value="DUF285"/>
</dbReference>
<evidence type="ECO:0000313" key="1">
    <source>
        <dbReference type="EMBL" id="RDU73013.1"/>
    </source>
</evidence>
<name>A0A3D8J6A7_9HELI</name>
<accession>A0A3D8J6A7</accession>
<dbReference type="OrthoDB" id="5354002at2"/>
<reference evidence="1 2" key="1">
    <citation type="submission" date="2018-04" db="EMBL/GenBank/DDBJ databases">
        <title>Novel Campyloabacter and Helicobacter Species and Strains.</title>
        <authorList>
            <person name="Mannion A.J."/>
            <person name="Shen Z."/>
            <person name="Fox J.G."/>
        </authorList>
    </citation>
    <scope>NUCLEOTIDE SEQUENCE [LARGE SCALE GENOMIC DNA]</scope>
    <source>
        <strain evidence="1 2">MIT 04-9362</strain>
    </source>
</reference>
<evidence type="ECO:0000313" key="2">
    <source>
        <dbReference type="Proteomes" id="UP000256695"/>
    </source>
</evidence>
<dbReference type="Pfam" id="PF03382">
    <property type="entry name" value="DUF285"/>
    <property type="match status" value="1"/>
</dbReference>
<gene>
    <name evidence="1" type="ORF">CQA57_05670</name>
</gene>
<organism evidence="1 2">
    <name type="scientific">Helicobacter anseris</name>
    <dbReference type="NCBI Taxonomy" id="375926"/>
    <lineage>
        <taxon>Bacteria</taxon>
        <taxon>Pseudomonadati</taxon>
        <taxon>Campylobacterota</taxon>
        <taxon>Epsilonproteobacteria</taxon>
        <taxon>Campylobacterales</taxon>
        <taxon>Helicobacteraceae</taxon>
        <taxon>Helicobacter</taxon>
    </lineage>
</organism>
<dbReference type="Proteomes" id="UP000256695">
    <property type="component" value="Unassembled WGS sequence"/>
</dbReference>
<evidence type="ECO:0008006" key="3">
    <source>
        <dbReference type="Google" id="ProtNLM"/>
    </source>
</evidence>